<organism evidence="10 11">
    <name type="scientific">Mucor saturninus</name>
    <dbReference type="NCBI Taxonomy" id="64648"/>
    <lineage>
        <taxon>Eukaryota</taxon>
        <taxon>Fungi</taxon>
        <taxon>Fungi incertae sedis</taxon>
        <taxon>Mucoromycota</taxon>
        <taxon>Mucoromycotina</taxon>
        <taxon>Mucoromycetes</taxon>
        <taxon>Mucorales</taxon>
        <taxon>Mucorineae</taxon>
        <taxon>Mucoraceae</taxon>
        <taxon>Mucor</taxon>
    </lineage>
</organism>
<dbReference type="InterPro" id="IPR036396">
    <property type="entry name" value="Cyt_P450_sf"/>
</dbReference>
<dbReference type="SUPFAM" id="SSF48264">
    <property type="entry name" value="Cytochrome P450"/>
    <property type="match status" value="1"/>
</dbReference>
<dbReference type="InterPro" id="IPR002403">
    <property type="entry name" value="Cyt_P450_E_grp-IV"/>
</dbReference>
<evidence type="ECO:0000313" key="11">
    <source>
        <dbReference type="Proteomes" id="UP000603453"/>
    </source>
</evidence>
<keyword evidence="7 9" id="KW-0503">Monooxygenase</keyword>
<proteinExistence type="inferred from homology"/>
<dbReference type="GO" id="GO:0004497">
    <property type="term" value="F:monooxygenase activity"/>
    <property type="evidence" value="ECO:0007669"/>
    <property type="project" value="UniProtKB-KW"/>
</dbReference>
<evidence type="ECO:0000313" key="10">
    <source>
        <dbReference type="EMBL" id="KAG2204329.1"/>
    </source>
</evidence>
<dbReference type="OrthoDB" id="1470350at2759"/>
<keyword evidence="11" id="KW-1185">Reference proteome</keyword>
<keyword evidence="4 8" id="KW-0479">Metal-binding</keyword>
<dbReference type="PRINTS" id="PR00465">
    <property type="entry name" value="EP450IV"/>
</dbReference>
<dbReference type="PANTHER" id="PTHR24291">
    <property type="entry name" value="CYTOCHROME P450 FAMILY 4"/>
    <property type="match status" value="1"/>
</dbReference>
<evidence type="ECO:0008006" key="12">
    <source>
        <dbReference type="Google" id="ProtNLM"/>
    </source>
</evidence>
<reference evidence="10" key="1">
    <citation type="submission" date="2020-12" db="EMBL/GenBank/DDBJ databases">
        <title>Metabolic potential, ecology and presence of endohyphal bacteria is reflected in genomic diversity of Mucoromycotina.</title>
        <authorList>
            <person name="Muszewska A."/>
            <person name="Okrasinska A."/>
            <person name="Steczkiewicz K."/>
            <person name="Drgas O."/>
            <person name="Orlowska M."/>
            <person name="Perlinska-Lenart U."/>
            <person name="Aleksandrzak-Piekarczyk T."/>
            <person name="Szatraj K."/>
            <person name="Zielenkiewicz U."/>
            <person name="Pilsyk S."/>
            <person name="Malc E."/>
            <person name="Mieczkowski P."/>
            <person name="Kruszewska J.S."/>
            <person name="Biernat P."/>
            <person name="Pawlowska J."/>
        </authorList>
    </citation>
    <scope>NUCLEOTIDE SEQUENCE</scope>
    <source>
        <strain evidence="10">WA0000017839</strain>
    </source>
</reference>
<comment type="caution">
    <text evidence="10">The sequence shown here is derived from an EMBL/GenBank/DDBJ whole genome shotgun (WGS) entry which is preliminary data.</text>
</comment>
<evidence type="ECO:0000256" key="5">
    <source>
        <dbReference type="ARBA" id="ARBA00023002"/>
    </source>
</evidence>
<name>A0A8H7R4E1_9FUNG</name>
<evidence type="ECO:0000256" key="4">
    <source>
        <dbReference type="ARBA" id="ARBA00022723"/>
    </source>
</evidence>
<dbReference type="InterPro" id="IPR050196">
    <property type="entry name" value="Cytochrome_P450_Monoox"/>
</dbReference>
<evidence type="ECO:0000256" key="9">
    <source>
        <dbReference type="RuleBase" id="RU000461"/>
    </source>
</evidence>
<dbReference type="Pfam" id="PF00067">
    <property type="entry name" value="p450"/>
    <property type="match status" value="1"/>
</dbReference>
<dbReference type="InterPro" id="IPR017972">
    <property type="entry name" value="Cyt_P450_CS"/>
</dbReference>
<dbReference type="GO" id="GO:0020037">
    <property type="term" value="F:heme binding"/>
    <property type="evidence" value="ECO:0007669"/>
    <property type="project" value="InterPro"/>
</dbReference>
<sequence length="535" mass="61502">MSLLQHEFLKVPLENALVIFNKHIVPRLTKKNKSIAISAAVAMSVVYFITELLKPPKKLRHIPYVSHLGAVWSSLVYEPVWDRAYRVHLPELTKKGHPGLFMEQGRFGWALHIANPEDAKRFFLKTDLFPKVVPQNGHKETIQGKFIGGPNMLVLNGHEWKAQRKVANPAFHRSMPVKLFGKLTQDMFKVMEGMGETIVITDLLERWTLDAIGKAGFDFDFNALTDEKNEWVQRYSQINIALRDPKFHFFPSFDTKWLSWFPQRAKVHKELDIFLSMLDDVISKKRAAIKQGVTNDALEENERDLLGLMIEAEERGEGIMDNEELKSNLCVFFLAGHDTTSSALAFAIHYLAQNPDIQQKAREEAIHILGDEPEDVLPTLEETRRMTYINQIMKETLRINGPTPRILPRVATEDTYLSNTFIPKGTWITVNMFDIQHNDNIWKDSQKFDPERFAEDGEAVREVGEGLPWLPFGNGGRQCIGMNFSLSEQRVMLSMLLRKYTWETPENSIHKERVVCFGVGIIAPQALDIKFQKRY</sequence>
<comment type="similarity">
    <text evidence="2 9">Belongs to the cytochrome P450 family.</text>
</comment>
<dbReference type="Proteomes" id="UP000603453">
    <property type="component" value="Unassembled WGS sequence"/>
</dbReference>
<evidence type="ECO:0000256" key="7">
    <source>
        <dbReference type="ARBA" id="ARBA00023033"/>
    </source>
</evidence>
<dbReference type="GO" id="GO:0016705">
    <property type="term" value="F:oxidoreductase activity, acting on paired donors, with incorporation or reduction of molecular oxygen"/>
    <property type="evidence" value="ECO:0007669"/>
    <property type="project" value="InterPro"/>
</dbReference>
<dbReference type="PANTHER" id="PTHR24291:SF50">
    <property type="entry name" value="BIFUNCTIONAL ALBAFLAVENONE MONOOXYGENASE_TERPENE SYNTHASE"/>
    <property type="match status" value="1"/>
</dbReference>
<evidence type="ECO:0000256" key="8">
    <source>
        <dbReference type="PIRSR" id="PIRSR602403-1"/>
    </source>
</evidence>
<dbReference type="EMBL" id="JAEPRD010000045">
    <property type="protein sequence ID" value="KAG2204329.1"/>
    <property type="molecule type" value="Genomic_DNA"/>
</dbReference>
<protein>
    <recommendedName>
        <fullName evidence="12">Cytochrome P450</fullName>
    </recommendedName>
</protein>
<gene>
    <name evidence="10" type="ORF">INT47_009371</name>
</gene>
<evidence type="ECO:0000256" key="2">
    <source>
        <dbReference type="ARBA" id="ARBA00010617"/>
    </source>
</evidence>
<dbReference type="PROSITE" id="PS00086">
    <property type="entry name" value="CYTOCHROME_P450"/>
    <property type="match status" value="1"/>
</dbReference>
<evidence type="ECO:0000256" key="1">
    <source>
        <dbReference type="ARBA" id="ARBA00001971"/>
    </source>
</evidence>
<comment type="cofactor">
    <cofactor evidence="1 8">
        <name>heme</name>
        <dbReference type="ChEBI" id="CHEBI:30413"/>
    </cofactor>
</comment>
<dbReference type="InterPro" id="IPR001128">
    <property type="entry name" value="Cyt_P450"/>
</dbReference>
<keyword evidence="3 8" id="KW-0349">Heme</keyword>
<dbReference type="AlphaFoldDB" id="A0A8H7R4E1"/>
<dbReference type="PRINTS" id="PR00385">
    <property type="entry name" value="P450"/>
</dbReference>
<keyword evidence="6 8" id="KW-0408">Iron</keyword>
<evidence type="ECO:0000256" key="3">
    <source>
        <dbReference type="ARBA" id="ARBA00022617"/>
    </source>
</evidence>
<dbReference type="Gene3D" id="1.10.630.10">
    <property type="entry name" value="Cytochrome P450"/>
    <property type="match status" value="1"/>
</dbReference>
<accession>A0A8H7R4E1</accession>
<dbReference type="GO" id="GO:0005506">
    <property type="term" value="F:iron ion binding"/>
    <property type="evidence" value="ECO:0007669"/>
    <property type="project" value="InterPro"/>
</dbReference>
<keyword evidence="5 9" id="KW-0560">Oxidoreductase</keyword>
<feature type="binding site" description="axial binding residue" evidence="8">
    <location>
        <position position="479"/>
    </location>
    <ligand>
        <name>heme</name>
        <dbReference type="ChEBI" id="CHEBI:30413"/>
    </ligand>
    <ligandPart>
        <name>Fe</name>
        <dbReference type="ChEBI" id="CHEBI:18248"/>
    </ligandPart>
</feature>
<evidence type="ECO:0000256" key="6">
    <source>
        <dbReference type="ARBA" id="ARBA00023004"/>
    </source>
</evidence>